<feature type="domain" description="PEP-utilising enzyme mobile" evidence="20">
    <location>
        <begin position="165"/>
        <end position="237"/>
    </location>
</feature>
<comment type="cofactor">
    <cofactor evidence="2 16 19">
        <name>Mg(2+)</name>
        <dbReference type="ChEBI" id="CHEBI:18420"/>
    </cofactor>
</comment>
<keyword evidence="23" id="KW-0670">Pyruvate</keyword>
<dbReference type="Proteomes" id="UP000198744">
    <property type="component" value="Unassembled WGS sequence"/>
</dbReference>
<dbReference type="GO" id="GO:0009401">
    <property type="term" value="P:phosphoenolpyruvate-dependent sugar phosphotransferase system"/>
    <property type="evidence" value="ECO:0007669"/>
    <property type="project" value="UniProtKB-KW"/>
</dbReference>
<dbReference type="PANTHER" id="PTHR46244">
    <property type="entry name" value="PHOSPHOENOLPYRUVATE-PROTEIN PHOSPHOTRANSFERASE"/>
    <property type="match status" value="1"/>
</dbReference>
<evidence type="ECO:0000256" key="9">
    <source>
        <dbReference type="ARBA" id="ARBA00022597"/>
    </source>
</evidence>
<dbReference type="GO" id="GO:0005737">
    <property type="term" value="C:cytoplasm"/>
    <property type="evidence" value="ECO:0007669"/>
    <property type="project" value="UniProtKB-SubCell"/>
</dbReference>
<dbReference type="Pfam" id="PF00391">
    <property type="entry name" value="PEP-utilizers"/>
    <property type="match status" value="1"/>
</dbReference>
<dbReference type="PIRSF" id="PIRSF000732">
    <property type="entry name" value="PTS_enzyme_I"/>
    <property type="match status" value="1"/>
</dbReference>
<keyword evidence="24" id="KW-1185">Reference proteome</keyword>
<dbReference type="SUPFAM" id="SSF47831">
    <property type="entry name" value="Enzyme I of the PEP:sugar phosphotransferase system HPr-binding (sub)domain"/>
    <property type="match status" value="1"/>
</dbReference>
<dbReference type="InterPro" id="IPR036618">
    <property type="entry name" value="PtsI_HPr-bd_sf"/>
</dbReference>
<feature type="domain" description="PEP-utilising enzyme C-terminal" evidence="21">
    <location>
        <begin position="268"/>
        <end position="552"/>
    </location>
</feature>
<dbReference type="SUPFAM" id="SSF51621">
    <property type="entry name" value="Phosphoenolpyruvate/pyruvate domain"/>
    <property type="match status" value="1"/>
</dbReference>
<evidence type="ECO:0000259" key="21">
    <source>
        <dbReference type="Pfam" id="PF02896"/>
    </source>
</evidence>
<dbReference type="PROSITE" id="PS00370">
    <property type="entry name" value="PEP_ENZYMES_PHOS_SITE"/>
    <property type="match status" value="1"/>
</dbReference>
<feature type="binding site" evidence="18">
    <location>
        <begin position="466"/>
        <end position="467"/>
    </location>
    <ligand>
        <name>phosphoenolpyruvate</name>
        <dbReference type="ChEBI" id="CHEBI:58702"/>
    </ligand>
</feature>
<evidence type="ECO:0000256" key="19">
    <source>
        <dbReference type="PIRSR" id="PIRSR000732-3"/>
    </source>
</evidence>
<comment type="similarity">
    <text evidence="4 16">Belongs to the PEP-utilizing enzyme family.</text>
</comment>
<dbReference type="Pfam" id="PF05524">
    <property type="entry name" value="PEP-utilisers_N"/>
    <property type="match status" value="1"/>
</dbReference>
<feature type="binding site" evidence="19">
    <location>
        <position position="443"/>
    </location>
    <ligand>
        <name>Mg(2+)</name>
        <dbReference type="ChEBI" id="CHEBI:18420"/>
    </ligand>
</feature>
<dbReference type="RefSeq" id="WP_093883177.1">
    <property type="nucleotide sequence ID" value="NZ_FOBS01000009.1"/>
</dbReference>
<dbReference type="AlphaFoldDB" id="A0A1H7X554"/>
<feature type="binding site" evidence="18">
    <location>
        <position position="477"/>
    </location>
    <ligand>
        <name>phosphoenolpyruvate</name>
        <dbReference type="ChEBI" id="CHEBI:58702"/>
    </ligand>
</feature>
<dbReference type="GO" id="GO:0008965">
    <property type="term" value="F:phosphoenolpyruvate-protein phosphotransferase activity"/>
    <property type="evidence" value="ECO:0007669"/>
    <property type="project" value="UniProtKB-EC"/>
</dbReference>
<evidence type="ECO:0000256" key="5">
    <source>
        <dbReference type="ARBA" id="ARBA00012232"/>
    </source>
</evidence>
<evidence type="ECO:0000256" key="17">
    <source>
        <dbReference type="PIRSR" id="PIRSR000732-1"/>
    </source>
</evidence>
<evidence type="ECO:0000256" key="18">
    <source>
        <dbReference type="PIRSR" id="PIRSR000732-2"/>
    </source>
</evidence>
<evidence type="ECO:0000256" key="14">
    <source>
        <dbReference type="ARBA" id="ARBA00022842"/>
    </source>
</evidence>
<evidence type="ECO:0000256" key="15">
    <source>
        <dbReference type="ARBA" id="ARBA00033235"/>
    </source>
</evidence>
<gene>
    <name evidence="23" type="ORF">SAMN04489760_10958</name>
</gene>
<dbReference type="SUPFAM" id="SSF52009">
    <property type="entry name" value="Phosphohistidine domain"/>
    <property type="match status" value="1"/>
</dbReference>
<reference evidence="23 24" key="1">
    <citation type="submission" date="2016-10" db="EMBL/GenBank/DDBJ databases">
        <authorList>
            <person name="de Groot N.N."/>
        </authorList>
    </citation>
    <scope>NUCLEOTIDE SEQUENCE [LARGE SCALE GENOMIC DNA]</scope>
    <source>
        <strain evidence="23 24">DSM 8423</strain>
    </source>
</reference>
<dbReference type="InterPro" id="IPR008731">
    <property type="entry name" value="PTS_EIN"/>
</dbReference>
<keyword evidence="10 16" id="KW-0808">Transferase</keyword>
<evidence type="ECO:0000256" key="4">
    <source>
        <dbReference type="ARBA" id="ARBA00007837"/>
    </source>
</evidence>
<evidence type="ECO:0000256" key="12">
    <source>
        <dbReference type="ARBA" id="ARBA00022723"/>
    </source>
</evidence>
<dbReference type="Gene3D" id="1.10.274.10">
    <property type="entry name" value="PtsI, HPr-binding domain"/>
    <property type="match status" value="1"/>
</dbReference>
<feature type="active site" description="Proton donor" evidence="17">
    <location>
        <position position="514"/>
    </location>
</feature>
<comment type="catalytic activity">
    <reaction evidence="1 16">
        <text>L-histidyl-[protein] + phosphoenolpyruvate = N(pros)-phospho-L-histidyl-[protein] + pyruvate</text>
        <dbReference type="Rhea" id="RHEA:23880"/>
        <dbReference type="Rhea" id="RHEA-COMP:9745"/>
        <dbReference type="Rhea" id="RHEA-COMP:9746"/>
        <dbReference type="ChEBI" id="CHEBI:15361"/>
        <dbReference type="ChEBI" id="CHEBI:29979"/>
        <dbReference type="ChEBI" id="CHEBI:58702"/>
        <dbReference type="ChEBI" id="CHEBI:64837"/>
        <dbReference type="EC" id="2.7.3.9"/>
    </reaction>
</comment>
<dbReference type="EMBL" id="FOBS01000009">
    <property type="protein sequence ID" value="SEM28714.1"/>
    <property type="molecule type" value="Genomic_DNA"/>
</dbReference>
<evidence type="ECO:0000259" key="22">
    <source>
        <dbReference type="Pfam" id="PF05524"/>
    </source>
</evidence>
<dbReference type="EC" id="2.7.3.9" evidence="5 16"/>
<dbReference type="PANTHER" id="PTHR46244:SF6">
    <property type="entry name" value="PHOSPHOENOLPYRUVATE-PROTEIN PHOSPHOTRANSFERASE"/>
    <property type="match status" value="1"/>
</dbReference>
<dbReference type="STRING" id="43775.SAMN04489760_10958"/>
<evidence type="ECO:0000256" key="7">
    <source>
        <dbReference type="ARBA" id="ARBA00022448"/>
    </source>
</evidence>
<name>A0A1H7X554_9BACT</name>
<evidence type="ECO:0000256" key="8">
    <source>
        <dbReference type="ARBA" id="ARBA00022490"/>
    </source>
</evidence>
<feature type="active site" description="Tele-phosphohistidine intermediate" evidence="17">
    <location>
        <position position="201"/>
    </location>
</feature>
<dbReference type="Gene3D" id="3.50.30.10">
    <property type="entry name" value="Phosphohistidine domain"/>
    <property type="match status" value="1"/>
</dbReference>
<dbReference type="InterPro" id="IPR024692">
    <property type="entry name" value="PTS_EI"/>
</dbReference>
<evidence type="ECO:0000256" key="13">
    <source>
        <dbReference type="ARBA" id="ARBA00022777"/>
    </source>
</evidence>
<dbReference type="InterPro" id="IPR023151">
    <property type="entry name" value="PEP_util_CS"/>
</dbReference>
<dbReference type="PROSITE" id="PS00742">
    <property type="entry name" value="PEP_ENZYMES_2"/>
    <property type="match status" value="1"/>
</dbReference>
<keyword evidence="7 16" id="KW-0813">Transport</keyword>
<evidence type="ECO:0000313" key="24">
    <source>
        <dbReference type="Proteomes" id="UP000198744"/>
    </source>
</evidence>
<organism evidence="23 24">
    <name type="scientific">Syntrophus gentianae</name>
    <dbReference type="NCBI Taxonomy" id="43775"/>
    <lineage>
        <taxon>Bacteria</taxon>
        <taxon>Pseudomonadati</taxon>
        <taxon>Thermodesulfobacteriota</taxon>
        <taxon>Syntrophia</taxon>
        <taxon>Syntrophales</taxon>
        <taxon>Syntrophaceae</taxon>
        <taxon>Syntrophus</taxon>
    </lineage>
</organism>
<evidence type="ECO:0000256" key="3">
    <source>
        <dbReference type="ARBA" id="ARBA00004496"/>
    </source>
</evidence>
<dbReference type="InterPro" id="IPR050499">
    <property type="entry name" value="PEP-utilizing_PTS_enzyme"/>
</dbReference>
<dbReference type="NCBIfam" id="TIGR01417">
    <property type="entry name" value="PTS_I_fam"/>
    <property type="match status" value="1"/>
</dbReference>
<dbReference type="InterPro" id="IPR040442">
    <property type="entry name" value="Pyrv_kinase-like_dom_sf"/>
</dbReference>
<dbReference type="InterPro" id="IPR015813">
    <property type="entry name" value="Pyrv/PenolPyrv_kinase-like_dom"/>
</dbReference>
<evidence type="ECO:0000259" key="20">
    <source>
        <dbReference type="Pfam" id="PF00391"/>
    </source>
</evidence>
<keyword evidence="8 16" id="KW-0963">Cytoplasm</keyword>
<keyword evidence="13 16" id="KW-0418">Kinase</keyword>
<dbReference type="InterPro" id="IPR018274">
    <property type="entry name" value="PEP_util_AS"/>
</dbReference>
<dbReference type="InterPro" id="IPR008279">
    <property type="entry name" value="PEP-util_enz_mobile_dom"/>
</dbReference>
<evidence type="ECO:0000256" key="10">
    <source>
        <dbReference type="ARBA" id="ARBA00022679"/>
    </source>
</evidence>
<dbReference type="OrthoDB" id="9765468at2"/>
<dbReference type="InterPro" id="IPR036637">
    <property type="entry name" value="Phosphohistidine_dom_sf"/>
</dbReference>
<dbReference type="InterPro" id="IPR000121">
    <property type="entry name" value="PEP_util_C"/>
</dbReference>
<dbReference type="GO" id="GO:0046872">
    <property type="term" value="F:metal ion binding"/>
    <property type="evidence" value="ECO:0007669"/>
    <property type="project" value="UniProtKB-KW"/>
</dbReference>
<evidence type="ECO:0000256" key="1">
    <source>
        <dbReference type="ARBA" id="ARBA00000683"/>
    </source>
</evidence>
<dbReference type="Pfam" id="PF02896">
    <property type="entry name" value="PEP-utilizers_C"/>
    <property type="match status" value="1"/>
</dbReference>
<keyword evidence="9 16" id="KW-0762">Sugar transport</keyword>
<dbReference type="PRINTS" id="PR01736">
    <property type="entry name" value="PHPHTRNFRASE"/>
</dbReference>
<dbReference type="Gene3D" id="3.20.20.60">
    <property type="entry name" value="Phosphoenolpyruvate-binding domains"/>
    <property type="match status" value="1"/>
</dbReference>
<feature type="binding site" evidence="19">
    <location>
        <position position="467"/>
    </location>
    <ligand>
        <name>Mg(2+)</name>
        <dbReference type="ChEBI" id="CHEBI:18420"/>
    </ligand>
</feature>
<comment type="function">
    <text evidence="16">General (non sugar-specific) component of the phosphoenolpyruvate-dependent sugar phosphotransferase system (sugar PTS). This major carbohydrate active-transport system catalyzes the phosphorylation of incoming sugar substrates concomitantly with their translocation across the cell membrane. Enzyme I transfers the phosphoryl group from phosphoenolpyruvate (PEP) to the phosphoryl carrier protein (HPr).</text>
</comment>
<evidence type="ECO:0000256" key="16">
    <source>
        <dbReference type="PIRNR" id="PIRNR000732"/>
    </source>
</evidence>
<dbReference type="GO" id="GO:0016301">
    <property type="term" value="F:kinase activity"/>
    <property type="evidence" value="ECO:0007669"/>
    <property type="project" value="UniProtKB-KW"/>
</dbReference>
<evidence type="ECO:0000256" key="6">
    <source>
        <dbReference type="ARBA" id="ARBA00016544"/>
    </source>
</evidence>
<dbReference type="InterPro" id="IPR006318">
    <property type="entry name" value="PTS_EI-like"/>
</dbReference>
<sequence>MSVMDEIKKTFVLKGIGVSPGIASGKAFLFDPLGSELSFYKLGDRSLIPQEIARFKSALRESERELREIKNSIHGKIGSEPLYIIDVHLMLLRDKSFIRHTVEHIRDSCVNAEWAVRMTTDQYREVFDRVEDEYLRSRFSDIQYVGKRILRHLSGERRTPFSEIREEVIVVASDLSPADTAQMMVHKVLGFATDMGGKTSHTAIVARSIEIPAVVALQNITRVVKTNDDLIIDGTSGLIIVNPDPEVARRYQEKKKLYEEVQEDFLKYAHLPARTKDSYQVDIGCNIEFLEEIPSAIVHGAEGIGLYRTEFIYINRDHLPTEEEHFTHYRQVVGIEGLAWATIRTFDLGGDKFTSDPKLAKEMNPQLGLRAIRFCLKEVEQFKVQLRAIIRASAFGKLRIMFPMVSGIEEIREAKRIFNDVMRDLIEEDVPIGRDIEIGVMIEVPSAGIVAEELAREVDFFSIGTNDLIQYVLAIDRINERVGYLYEPLHPAVLRLIRHITRAGHSNGIRVAMCGEMAGEPVYALILLGLELDELSMNPLGIPRMKKIIQNSTLQESRELLDKVLKLHSATEIRDYVEHYMRQRFPEEFPGNEQ</sequence>
<accession>A0A1H7X554</accession>
<protein>
    <recommendedName>
        <fullName evidence="6 16">Phosphoenolpyruvate-protein phosphotransferase</fullName>
        <ecNumber evidence="5 16">2.7.3.9</ecNumber>
    </recommendedName>
    <alternativeName>
        <fullName evidence="15 16">Phosphotransferase system, enzyme I</fullName>
    </alternativeName>
</protein>
<evidence type="ECO:0000256" key="11">
    <source>
        <dbReference type="ARBA" id="ARBA00022683"/>
    </source>
</evidence>
<feature type="domain" description="Phosphotransferase system enzyme I N-terminal" evidence="22">
    <location>
        <begin position="14"/>
        <end position="138"/>
    </location>
</feature>
<feature type="binding site" evidence="18">
    <location>
        <position position="344"/>
    </location>
    <ligand>
        <name>phosphoenolpyruvate</name>
        <dbReference type="ChEBI" id="CHEBI:58702"/>
    </ligand>
</feature>
<keyword evidence="11 16" id="KW-0598">Phosphotransferase system</keyword>
<proteinExistence type="inferred from homology"/>
<keyword evidence="12 16" id="KW-0479">Metal-binding</keyword>
<evidence type="ECO:0000313" key="23">
    <source>
        <dbReference type="EMBL" id="SEM28714.1"/>
    </source>
</evidence>
<keyword evidence="14 16" id="KW-0460">Magnesium</keyword>
<feature type="binding site" evidence="18">
    <location>
        <position position="308"/>
    </location>
    <ligand>
        <name>phosphoenolpyruvate</name>
        <dbReference type="ChEBI" id="CHEBI:58702"/>
    </ligand>
</feature>
<evidence type="ECO:0000256" key="2">
    <source>
        <dbReference type="ARBA" id="ARBA00001946"/>
    </source>
</evidence>
<comment type="subcellular location">
    <subcellularLocation>
        <location evidence="3 16">Cytoplasm</location>
    </subcellularLocation>
</comment>